<dbReference type="EMBL" id="BT125805">
    <property type="protein sequence ID" value="ADR66779.1"/>
    <property type="molecule type" value="mRNA"/>
</dbReference>
<reference evidence="2 5" key="8">
    <citation type="journal article" date="2007" name="Science">
        <title>The Release 5.1 annotation of Drosophila melanogaster heterochromatin.</title>
        <authorList>
            <person name="Smith C.D."/>
            <person name="Shu S."/>
            <person name="Mungall C.J."/>
            <person name="Karpen G.H."/>
        </authorList>
    </citation>
    <scope>NUCLEOTIDE SEQUENCE [LARGE SCALE GENOMIC DNA]</scope>
    <source>
        <strain evidence="5">Berkeley</strain>
    </source>
</reference>
<reference evidence="5" key="3">
    <citation type="journal article" date="2002" name="Genome Biol.">
        <title>Annotation of the Drosophila melanogaster euchromatic genome: a systematic review.</title>
        <authorList>
            <person name="Misra S."/>
            <person name="Crosby M.A."/>
            <person name="Mungall C.J."/>
            <person name="Matthews B.B."/>
            <person name="Campbell K.S."/>
            <person name="Hradecky P."/>
            <person name="Huang Y."/>
            <person name="Kaminker J.S."/>
            <person name="Millburn G.H."/>
            <person name="Prochnik S.E."/>
            <person name="Smith C.D."/>
            <person name="Tupy J.L."/>
            <person name="Whitfied E.J."/>
            <person name="Bayraktaroglu L."/>
            <person name="Berman B.P."/>
            <person name="Bettencourt B.R."/>
            <person name="Celniker S.E."/>
            <person name="de Grey A.D."/>
            <person name="Drysdale R.A."/>
            <person name="Harris N.L."/>
            <person name="Richter J."/>
            <person name="Russo S."/>
            <person name="Schroeder A.J."/>
            <person name="Shu S.Q."/>
            <person name="Stapleton M."/>
            <person name="Yamada C."/>
            <person name="Ashburner M."/>
            <person name="Gelbart W.M."/>
            <person name="Rubin G.M."/>
            <person name="Lewis S.E."/>
        </authorList>
    </citation>
    <scope>GENOME REANNOTATION</scope>
    <source>
        <strain evidence="5">Berkeley</strain>
    </source>
</reference>
<feature type="region of interest" description="Disordered" evidence="1">
    <location>
        <begin position="1"/>
        <end position="39"/>
    </location>
</feature>
<dbReference type="Bgee" id="FBgn0052814">
    <property type="expression patterns" value="Expressed in spermatogonium in testis and 4 other cell types or tissues"/>
</dbReference>
<dbReference type="eggNOG" id="ENOG502SXQH">
    <property type="taxonomic scope" value="Eukaryota"/>
</dbReference>
<evidence type="ECO:0000313" key="5">
    <source>
        <dbReference type="Proteomes" id="UP000000803"/>
    </source>
</evidence>
<evidence type="ECO:0000313" key="2">
    <source>
        <dbReference type="EMBL" id="AAN09035.2"/>
    </source>
</evidence>
<reference evidence="2" key="12">
    <citation type="journal article" date="2015" name="G3 (Bethesda)">
        <title>Gene Model Annotations for Drosophila melanogaster: The Rule-Benders.</title>
        <authorList>
            <consortium name="FlyBase Consortium"/>
            <person name="Crosby M.A."/>
            <person name="Gramates L.S."/>
            <person name="Dos Santos G."/>
            <person name="Matthews B.B."/>
            <person name="St Pierre S.E."/>
            <person name="Zhou P."/>
            <person name="Schroeder A.J."/>
            <person name="Falls K."/>
            <person name="Emmert D.B."/>
            <person name="Russo S.M."/>
            <person name="Gelbart W.M."/>
            <person name="null"/>
        </authorList>
    </citation>
    <scope>NUCLEOTIDE SEQUENCE</scope>
</reference>
<feature type="compositionally biased region" description="Basic and acidic residues" evidence="1">
    <location>
        <begin position="73"/>
        <end position="82"/>
    </location>
</feature>
<feature type="region of interest" description="Disordered" evidence="1">
    <location>
        <begin position="72"/>
        <end position="170"/>
    </location>
</feature>
<organism evidence="3">
    <name type="scientific">Drosophila melanogaster</name>
    <name type="common">Fruit fly</name>
    <dbReference type="NCBI Taxonomy" id="7227"/>
    <lineage>
        <taxon>Eukaryota</taxon>
        <taxon>Metazoa</taxon>
        <taxon>Ecdysozoa</taxon>
        <taxon>Arthropoda</taxon>
        <taxon>Hexapoda</taxon>
        <taxon>Insecta</taxon>
        <taxon>Pterygota</taxon>
        <taxon>Neoptera</taxon>
        <taxon>Endopterygota</taxon>
        <taxon>Diptera</taxon>
        <taxon>Brachycera</taxon>
        <taxon>Muscomorpha</taxon>
        <taxon>Ephydroidea</taxon>
        <taxon>Drosophilidae</taxon>
        <taxon>Drosophila</taxon>
        <taxon>Sophophora</taxon>
    </lineage>
</organism>
<sequence>MSSGIIFRQNPDGSFSPFKTDTIGEENKNDSSNSASPRQPAQLLNLRLPPGFSFEVNDPSHILFVNIGKGHMAKQEEPKERTSPTSTENSLQSGDATKLRSTNITKDPKPPTTFTYFTTTTTTHTTTTTTTHNTTTTTTHNTTTTTTHNTTTTTTHNTTTHTTTTTTTTTAEITTKPYDEPTKQESLLKTPFISPNRKRFHRKRNLVRHDVMMGSPYNEKIRDLVQSSGPKEYLDTFGKIVDLL</sequence>
<reference evidence="5" key="4">
    <citation type="journal article" date="2002" name="Genome Biol.">
        <title>The transposable elements of the Drosophila melanogaster euchromatin: a genomics perspective.</title>
        <authorList>
            <person name="Kaminker J.S."/>
            <person name="Bergman C.M."/>
            <person name="Kronmiller B."/>
            <person name="Carlson J."/>
            <person name="Svirskas R."/>
            <person name="Patel S."/>
            <person name="Frise E."/>
            <person name="Wheeler D.A."/>
            <person name="Lewis S.E."/>
            <person name="Rubin G.M."/>
            <person name="Ashburner M."/>
            <person name="Celniker S.E."/>
        </authorList>
    </citation>
    <scope>NUCLEOTIDE SEQUENCE [LARGE SCALE GENOMIC DNA]</scope>
    <source>
        <strain evidence="5">Berkeley</strain>
    </source>
</reference>
<dbReference type="RefSeq" id="NP_726716.2">
    <property type="nucleotide sequence ID" value="NM_166869.4"/>
</dbReference>
<reference evidence="2" key="15">
    <citation type="submission" date="2024-06" db="EMBL/GenBank/DDBJ databases">
        <title>Drosophila melanogaster release 4 sequence.</title>
        <authorList>
            <consortium name="Berkeley Drosophila Genome Project"/>
            <person name="Celniker S."/>
            <person name="Carlson J."/>
            <person name="Wan K."/>
            <person name="Pfeiffer B."/>
            <person name="Frise E."/>
            <person name="George R."/>
            <person name="Hoskins R."/>
            <person name="Stapleton M."/>
            <person name="Pacleb J."/>
            <person name="Park S."/>
            <person name="Svirskas R."/>
            <person name="Smith E."/>
            <person name="Yu C."/>
            <person name="Rubin G."/>
        </authorList>
    </citation>
    <scope>NUCLEOTIDE SEQUENCE</scope>
</reference>
<name>E4NKK8_DROME</name>
<reference evidence="2" key="14">
    <citation type="submission" date="2023-12" db="EMBL/GenBank/DDBJ databases">
        <authorList>
            <consortium name="FlyBase"/>
        </authorList>
    </citation>
    <scope>NUCLEOTIDE SEQUENCE</scope>
</reference>
<dbReference type="Proteomes" id="UP000000803">
    <property type="component" value="Chromosome X"/>
</dbReference>
<evidence type="ECO:0000313" key="3">
    <source>
        <dbReference type="EMBL" id="ADR66779.1"/>
    </source>
</evidence>
<reference evidence="3" key="10">
    <citation type="submission" date="2010-12" db="EMBL/GenBank/DDBJ databases">
        <authorList>
            <person name="Carlson J."/>
            <person name="Booth B."/>
            <person name="Frise E."/>
            <person name="Park S."/>
            <person name="Wan K."/>
            <person name="Yu C."/>
            <person name="Celniker S."/>
        </authorList>
    </citation>
    <scope>NUCLEOTIDE SEQUENCE</scope>
    <source>
        <strain evidence="3">Berkeley</strain>
    </source>
</reference>
<reference evidence="5" key="2">
    <citation type="journal article" date="2002" name="Genome Biol.">
        <title>Finishing a whole-genome shotgun: release 3 of the Drosophila melanogaster euchromatic genome sequence.</title>
        <authorList>
            <person name="Celniker S.E."/>
            <person name="Wheeler D.A."/>
            <person name="Kronmiller B."/>
            <person name="Carlson J.W."/>
            <person name="Halpern A."/>
            <person name="Patel S."/>
            <person name="Adams M."/>
            <person name="Champe M."/>
            <person name="Dugan S.P."/>
            <person name="Frise E."/>
            <person name="Hodgson A."/>
            <person name="George R.A."/>
            <person name="Hoskins R.A."/>
            <person name="Laverty T."/>
            <person name="Muzny D.M."/>
            <person name="Nelson C.R."/>
            <person name="Pacleb J.M."/>
            <person name="Park S."/>
            <person name="Pfeiffer B.D."/>
            <person name="Richards S."/>
            <person name="Sodergren E.J."/>
            <person name="Svirskas R."/>
            <person name="Tabor P.E."/>
            <person name="Wan K."/>
            <person name="Stapleton M."/>
            <person name="Sutton G.G."/>
            <person name="Venter C."/>
            <person name="Weinstock G."/>
            <person name="Scherer S.E."/>
            <person name="Myers E.W."/>
            <person name="Gibbs R.A."/>
            <person name="Rubin G.M."/>
        </authorList>
    </citation>
    <scope>NUCLEOTIDE SEQUENCE [LARGE SCALE GENOMIC DNA]</scope>
    <source>
        <strain evidence="5">Berkeley</strain>
    </source>
</reference>
<dbReference type="PaxDb" id="7227-FBpp0292016"/>
<dbReference type="GeneID" id="318223"/>
<reference evidence="2 5" key="1">
    <citation type="journal article" date="2000" name="Science">
        <title>The genome sequence of Drosophila melanogaster.</title>
        <authorList>
            <person name="Adams M.D."/>
            <person name="Celniker S.E."/>
            <person name="Holt R.A."/>
            <person name="Evans C.A."/>
            <person name="Gocayne J.D."/>
            <person name="Amanatides P.G."/>
            <person name="Scherer S.E."/>
            <person name="Li P.W."/>
            <person name="Hoskins R.A."/>
            <person name="Galle R.F."/>
            <person name="George R.A."/>
            <person name="Lewis S.E."/>
            <person name="Richards S."/>
            <person name="Ashburner M."/>
            <person name="Henderson S.N."/>
            <person name="Sutton G.G."/>
            <person name="Wortman J.R."/>
            <person name="Yandell M.D."/>
            <person name="Zhang Q."/>
            <person name="Chen L.X."/>
            <person name="Brandon R.C."/>
            <person name="Rogers Y.H."/>
            <person name="Blazej R.G."/>
            <person name="Champe M."/>
            <person name="Pfeiffer B.D."/>
            <person name="Wan K.H."/>
            <person name="Doyle C."/>
            <person name="Baxter E.G."/>
            <person name="Helt G."/>
            <person name="Nelson C.R."/>
            <person name="Gabor G.L."/>
            <person name="Abril J.F."/>
            <person name="Agbayani A."/>
            <person name="An H.J."/>
            <person name="Andrews-Pfannkoch C."/>
            <person name="Baldwin D."/>
            <person name="Ballew R.M."/>
            <person name="Basu A."/>
            <person name="Baxendale J."/>
            <person name="Bayraktaroglu L."/>
            <person name="Beasley E.M."/>
            <person name="Beeson K.Y."/>
            <person name="Benos P.V."/>
            <person name="Berman B.P."/>
            <person name="Bhandari D."/>
            <person name="Bolshakov S."/>
            <person name="Borkova D."/>
            <person name="Botchan M.R."/>
            <person name="Bouck J."/>
            <person name="Brokstein P."/>
            <person name="Brottier P."/>
            <person name="Burtis K.C."/>
            <person name="Busam D.A."/>
            <person name="Butler H."/>
            <person name="Cadieu E."/>
            <person name="Center A."/>
            <person name="Chandra I."/>
            <person name="Cherry J.M."/>
            <person name="Cawley S."/>
            <person name="Dahlke C."/>
            <person name="Davenport L.B."/>
            <person name="Davies P."/>
            <person name="de Pablos B."/>
            <person name="Delcher A."/>
            <person name="Deng Z."/>
            <person name="Mays A.D."/>
            <person name="Dew I."/>
            <person name="Dietz S.M."/>
            <person name="Dodson K."/>
            <person name="Doup L.E."/>
            <person name="Downes M."/>
            <person name="Dugan-Rocha S."/>
            <person name="Dunkov B.C."/>
            <person name="Dunn P."/>
            <person name="Durbin K.J."/>
            <person name="Evangelista C.C."/>
            <person name="Ferraz C."/>
            <person name="Ferriera S."/>
            <person name="Fleischmann W."/>
            <person name="Fosler C."/>
            <person name="Gabrielian A.E."/>
            <person name="Garg N.S."/>
            <person name="Gelbart W.M."/>
            <person name="Glasser K."/>
            <person name="Glodek A."/>
            <person name="Gong F."/>
            <person name="Gorrell J.H."/>
            <person name="Gu Z."/>
            <person name="Guan P."/>
            <person name="Harris M."/>
            <person name="Harris N.L."/>
            <person name="Harvey D."/>
            <person name="Heiman T.J."/>
            <person name="Hernandez J.R."/>
            <person name="Houck J."/>
            <person name="Hostin D."/>
            <person name="Houston K.A."/>
            <person name="Howland T.J."/>
            <person name="Wei M.H."/>
            <person name="Ibegwam C."/>
            <person name="Jalali M."/>
            <person name="Kalush F."/>
            <person name="Karpen G.H."/>
            <person name="Ke Z."/>
            <person name="Kennison J.A."/>
            <person name="Ketchum K.A."/>
            <person name="Kimmel B.E."/>
            <person name="Kodira C.D."/>
            <person name="Kraft C."/>
            <person name="Kravitz S."/>
            <person name="Kulp D."/>
            <person name="Lai Z."/>
            <person name="Lasko P."/>
            <person name="Lei Y."/>
            <person name="Levitsky A.A."/>
            <person name="Li J."/>
            <person name="Li Z."/>
            <person name="Liang Y."/>
            <person name="Lin X."/>
            <person name="Liu X."/>
            <person name="Mattei B."/>
            <person name="McIntosh T.C."/>
            <person name="McLeod M.P."/>
            <person name="McPherson D."/>
            <person name="Merkulov G."/>
            <person name="Milshina N.V."/>
            <person name="Mobarry C."/>
            <person name="Morris J."/>
            <person name="Moshrefi A."/>
            <person name="Mount S.M."/>
            <person name="Moy M."/>
            <person name="Murphy B."/>
            <person name="Murphy L."/>
            <person name="Muzny D.M."/>
            <person name="Nelson D.L."/>
            <person name="Nelson D.R."/>
            <person name="Nelson K.A."/>
            <person name="Nixon K."/>
            <person name="Nusskern D.R."/>
            <person name="Pacleb J.M."/>
            <person name="Palazzolo M."/>
            <person name="Pittman G.S."/>
            <person name="Pan S."/>
            <person name="Pollard J."/>
            <person name="Puri V."/>
            <person name="Reese M.G."/>
            <person name="Reinert K."/>
            <person name="Remington K."/>
            <person name="Saunders R.D."/>
            <person name="Scheeler F."/>
            <person name="Shen H."/>
            <person name="Shue B.C."/>
            <person name="Siden-Kiamos I."/>
            <person name="Simpson M."/>
            <person name="Skupski M.P."/>
            <person name="Smith T."/>
            <person name="Spier E."/>
            <person name="Spradling A.C."/>
            <person name="Stapleton M."/>
            <person name="Strong R."/>
            <person name="Sun E."/>
            <person name="Svirskas R."/>
            <person name="Tector C."/>
            <person name="Turner R."/>
            <person name="Venter E."/>
            <person name="Wang A.H."/>
            <person name="Wang X."/>
            <person name="Wang Z.Y."/>
            <person name="Wassarman D.A."/>
            <person name="Weinstock G.M."/>
            <person name="Weissenbach J."/>
            <person name="Williams S.M."/>
            <person name="WoodageT"/>
            <person name="Worley K.C."/>
            <person name="Wu D."/>
            <person name="Yang S."/>
            <person name="Yao Q.A."/>
            <person name="Ye J."/>
            <person name="Yeh R.F."/>
            <person name="Zaveri J.S."/>
            <person name="Zhan M."/>
            <person name="Zhang G."/>
            <person name="Zhao Q."/>
            <person name="Zheng L."/>
            <person name="Zheng X.H."/>
            <person name="Zhong F.N."/>
            <person name="Zhong W."/>
            <person name="Zhou X."/>
            <person name="Zhu S."/>
            <person name="Zhu X."/>
            <person name="Smith H.O."/>
            <person name="Gibbs R.A."/>
            <person name="Myers E.W."/>
            <person name="Rubin G.M."/>
            <person name="Venter J.C."/>
        </authorList>
    </citation>
    <scope>NUCLEOTIDE SEQUENCE [LARGE SCALE GENOMIC DNA]</scope>
    <source>
        <strain evidence="5">Berkeley</strain>
    </source>
</reference>
<reference evidence="2 5" key="9">
    <citation type="journal article" date="2007" name="Science">
        <title>Sequence finishing and mapping of Drosophila melanogaster heterochromatin.</title>
        <authorList>
            <person name="Hoskins R.A."/>
            <person name="Carlson J.W."/>
            <person name="Kennedy C."/>
            <person name="Acevedo D."/>
            <person name="Evans-Holm M."/>
            <person name="Frise E."/>
            <person name="Wan K.H."/>
            <person name="Park S."/>
            <person name="Mendez-Lago M."/>
            <person name="Rossi F."/>
            <person name="Villasante A."/>
            <person name="Dimitri P."/>
            <person name="Karpen G.H."/>
            <person name="Celniker S.E."/>
        </authorList>
    </citation>
    <scope>NUCLEOTIDE SEQUENCE [LARGE SCALE GENOMIC DNA]</scope>
    <source>
        <strain evidence="5">Berkeley</strain>
    </source>
</reference>
<evidence type="ECO:0000313" key="4">
    <source>
        <dbReference type="FlyBase" id="FBgn0052814"/>
    </source>
</evidence>
<dbReference type="FlyBase" id="FBgn0052814">
    <property type="gene designation" value="eggpl"/>
</dbReference>
<protein>
    <submittedName>
        <fullName evidence="3">RE43711p</fullName>
    </submittedName>
</protein>
<keyword evidence="5" id="KW-1185">Reference proteome</keyword>
<gene>
    <name evidence="4" type="primary">eggpl</name>
    <name evidence="3" type="synonym">CG11638-RA</name>
    <name evidence="2" type="synonym">Dmel\CG32814</name>
    <name evidence="2 4" type="ORF">CG32814</name>
    <name evidence="2" type="ORF">Dmel_CG32814</name>
</gene>
<evidence type="ECO:0000256" key="1">
    <source>
        <dbReference type="SAM" id="MobiDB-lite"/>
    </source>
</evidence>
<dbReference type="AGR" id="FB:FBgn0052814"/>
<reference evidence="2 5" key="6">
    <citation type="journal article" date="2005" name="PLoS Comput. Biol.">
        <title>Combined evidence annotation of transposable elements in genome sequences.</title>
        <authorList>
            <person name="Quesneville H."/>
            <person name="Bergman C.M."/>
            <person name="Andrieu O."/>
            <person name="Autard D."/>
            <person name="Nouaud D."/>
            <person name="Ashburner M."/>
            <person name="Anxolabehere D."/>
        </authorList>
    </citation>
    <scope>NUCLEOTIDE SEQUENCE [LARGE SCALE GENOMIC DNA]</scope>
    <source>
        <strain evidence="5">Berkeley</strain>
    </source>
</reference>
<feature type="compositionally biased region" description="Low complexity" evidence="1">
    <location>
        <begin position="112"/>
        <end position="170"/>
    </location>
</feature>
<dbReference type="AlphaFoldDB" id="E4NKK8"/>
<dbReference type="OrthoDB" id="10588777at2759"/>
<accession>E4NKK8</accession>
<reference evidence="2" key="11">
    <citation type="journal article" date="2015" name="G3 (Bethesda)">
        <title>Gene Model Annotations for Drosophila melanogaster: Impact of High-Throughput Data.</title>
        <authorList>
            <consortium name="FlyBase Consortium"/>
            <person name="Matthews B.B."/>
            <person name="Dos Santos G."/>
            <person name="Crosby M.A."/>
            <person name="Emmert D.B."/>
            <person name="St Pierre S.E."/>
            <person name="Gramates L.S."/>
            <person name="Zhou P."/>
            <person name="Schroeder A.J."/>
            <person name="Falls K."/>
            <person name="Strelets V."/>
            <person name="Russo S.M."/>
            <person name="Gelbart W.M."/>
            <person name="null"/>
        </authorList>
    </citation>
    <scope>NUCLEOTIDE SEQUENCE</scope>
</reference>
<proteinExistence type="evidence at transcript level"/>
<dbReference type="GO" id="GO:0007281">
    <property type="term" value="P:germ cell development"/>
    <property type="evidence" value="ECO:0000315"/>
    <property type="project" value="FlyBase"/>
</dbReference>
<feature type="compositionally biased region" description="Polar residues" evidence="1">
    <location>
        <begin position="30"/>
        <end position="39"/>
    </location>
</feature>
<reference evidence="2 5" key="5">
    <citation type="journal article" date="2002" name="Genome Biol.">
        <title>Heterochromatic sequences in a Drosophila whole-genome shotgun assembly.</title>
        <authorList>
            <person name="Hoskins R.A."/>
            <person name="Smith C.D."/>
            <person name="Carlson J.W."/>
            <person name="Carvalho A.B."/>
            <person name="Halpern A."/>
            <person name="Kaminker J.S."/>
            <person name="Kennedy C."/>
            <person name="Mungall C.J."/>
            <person name="Sullivan B.A."/>
            <person name="Sutton G.G."/>
            <person name="Yasuhara J.C."/>
            <person name="Wakimoto B.T."/>
            <person name="Myers E.W."/>
            <person name="Celniker S.E."/>
            <person name="Rubin G.M."/>
            <person name="Karpen G.H."/>
        </authorList>
    </citation>
    <scope>NUCLEOTIDE SEQUENCE [LARGE SCALE GENOMIC DNA]</scope>
    <source>
        <strain evidence="5">Berkeley</strain>
    </source>
</reference>
<dbReference type="BioGRID-ORCS" id="318223">
    <property type="hits" value="0 hits in 1 CRISPR screen"/>
</dbReference>
<dbReference type="KEGG" id="dme:Dmel_CG32814"/>
<dbReference type="VEuPathDB" id="VectorBase:FBgn0052814"/>
<feature type="compositionally biased region" description="Polar residues" evidence="1">
    <location>
        <begin position="83"/>
        <end position="105"/>
    </location>
</feature>
<dbReference type="EMBL" id="AE014298">
    <property type="protein sequence ID" value="AAN09035.2"/>
    <property type="molecule type" value="Genomic_DNA"/>
</dbReference>
<reference evidence="2" key="13">
    <citation type="journal article" date="2015" name="Genome Res.">
        <title>The Release 6 reference sequence of the Drosophila melanogaster genome.</title>
        <authorList>
            <person name="Hoskins R.A."/>
            <person name="Carlson J.W."/>
            <person name="Wan K.H."/>
            <person name="Park S."/>
            <person name="Mendez I."/>
            <person name="Galle S.E."/>
            <person name="Booth B.W."/>
            <person name="Pfeiffer B.D."/>
            <person name="George R.A."/>
            <person name="Svirskas R."/>
            <person name="Krzywinski M."/>
            <person name="Schein J."/>
            <person name="Accardo M.C."/>
            <person name="Damia E."/>
            <person name="Messina G."/>
            <person name="Mendez-Lago M."/>
            <person name="de Pablos B."/>
            <person name="Demakova O.V."/>
            <person name="Andreyeva E.N."/>
            <person name="Boldyreva L.V."/>
            <person name="Marra M."/>
            <person name="Carvalho A.B."/>
            <person name="Dimitri P."/>
            <person name="Villasante A."/>
            <person name="Zhimulev I.F."/>
            <person name="Rubin G.M."/>
            <person name="Karpen G.H."/>
            <person name="Celniker S.E."/>
        </authorList>
    </citation>
    <scope>NUCLEOTIDE SEQUENCE</scope>
</reference>
<dbReference type="OMA" id="THNTTTH"/>
<dbReference type="GO" id="GO:0005829">
    <property type="term" value="C:cytosol"/>
    <property type="evidence" value="ECO:0000314"/>
    <property type="project" value="FlyBase"/>
</dbReference>
<dbReference type="HOGENOM" id="CLU_1139032_0_0_1"/>
<reference evidence="2" key="7">
    <citation type="submission" date="2006-08" db="EMBL/GenBank/DDBJ databases">
        <authorList>
            <person name="Celniker S."/>
            <person name="Carlson J."/>
            <person name="Wan K."/>
            <person name="Frise E."/>
            <person name="Hoskins R."/>
            <person name="Park S."/>
            <person name="Svirskas R."/>
            <person name="Rubin G."/>
        </authorList>
    </citation>
    <scope>NUCLEOTIDE SEQUENCE</scope>
</reference>